<dbReference type="Proteomes" id="UP000256304">
    <property type="component" value="Unassembled WGS sequence"/>
</dbReference>
<name>A0A3D9R2Z4_9BACL</name>
<accession>A0A3D9R2Z4</accession>
<sequence>MRLPEVIALGPLRLDAVLLAALIAGAAGFLAFKIRLRRLAGSEQSEQSKQSKQAELWERLYVNTAIITLLCWKLLFLLRAPSMLWERPSSLVIVRGSGFDALIGLAAAIIYVAYVRYRTRIAGLLMLDMWPFAILPACLVWTLLTNVPYGLGYTVLYAILYVVLLRVDAEAGSGRFASIALLGSGIGGLLVSLFAPYPPGVVPSLTFGLTSLQWLFIGAGLVGSLLPVKDKETESRAY</sequence>
<comment type="caution">
    <text evidence="2">The sequence shown here is derived from an EMBL/GenBank/DDBJ whole genome shotgun (WGS) entry which is preliminary data.</text>
</comment>
<feature type="transmembrane region" description="Helical" evidence="1">
    <location>
        <begin position="176"/>
        <end position="195"/>
    </location>
</feature>
<keyword evidence="1" id="KW-0812">Transmembrane</keyword>
<evidence type="ECO:0000313" key="3">
    <source>
        <dbReference type="Proteomes" id="UP000256304"/>
    </source>
</evidence>
<protein>
    <submittedName>
        <fullName evidence="2">Uncharacterized protein</fullName>
    </submittedName>
</protein>
<reference evidence="2 3" key="1">
    <citation type="submission" date="2018-08" db="EMBL/GenBank/DDBJ databases">
        <title>Genomic Encyclopedia of Type Strains, Phase III (KMG-III): the genomes of soil and plant-associated and newly described type strains.</title>
        <authorList>
            <person name="Whitman W."/>
        </authorList>
    </citation>
    <scope>NUCLEOTIDE SEQUENCE [LARGE SCALE GENOMIC DNA]</scope>
    <source>
        <strain evidence="2 3">CGMCC 1.10966</strain>
    </source>
</reference>
<feature type="transmembrane region" description="Helical" evidence="1">
    <location>
        <begin position="150"/>
        <end position="169"/>
    </location>
</feature>
<feature type="transmembrane region" description="Helical" evidence="1">
    <location>
        <begin position="92"/>
        <end position="114"/>
    </location>
</feature>
<evidence type="ECO:0000313" key="2">
    <source>
        <dbReference type="EMBL" id="REE70452.1"/>
    </source>
</evidence>
<keyword evidence="1" id="KW-0472">Membrane</keyword>
<organism evidence="2 3">
    <name type="scientific">Paenibacillus taihuensis</name>
    <dbReference type="NCBI Taxonomy" id="1156355"/>
    <lineage>
        <taxon>Bacteria</taxon>
        <taxon>Bacillati</taxon>
        <taxon>Bacillota</taxon>
        <taxon>Bacilli</taxon>
        <taxon>Bacillales</taxon>
        <taxon>Paenibacillaceae</taxon>
        <taxon>Paenibacillus</taxon>
    </lineage>
</organism>
<gene>
    <name evidence="2" type="ORF">A8990_1306</name>
</gene>
<feature type="transmembrane region" description="Helical" evidence="1">
    <location>
        <begin position="60"/>
        <end position="80"/>
    </location>
</feature>
<dbReference type="AlphaFoldDB" id="A0A3D9R2Z4"/>
<keyword evidence="3" id="KW-1185">Reference proteome</keyword>
<proteinExistence type="predicted"/>
<dbReference type="EMBL" id="QTTN01000030">
    <property type="protein sequence ID" value="REE70452.1"/>
    <property type="molecule type" value="Genomic_DNA"/>
</dbReference>
<feature type="transmembrane region" description="Helical" evidence="1">
    <location>
        <begin position="207"/>
        <end position="228"/>
    </location>
</feature>
<keyword evidence="1" id="KW-1133">Transmembrane helix</keyword>
<evidence type="ECO:0000256" key="1">
    <source>
        <dbReference type="SAM" id="Phobius"/>
    </source>
</evidence>
<feature type="transmembrane region" description="Helical" evidence="1">
    <location>
        <begin position="121"/>
        <end position="144"/>
    </location>
</feature>
<feature type="transmembrane region" description="Helical" evidence="1">
    <location>
        <begin position="12"/>
        <end position="32"/>
    </location>
</feature>